<gene>
    <name evidence="10" type="ORF">PO587_37895</name>
</gene>
<dbReference type="Proteomes" id="UP001221328">
    <property type="component" value="Unassembled WGS sequence"/>
</dbReference>
<dbReference type="Pfam" id="PF02687">
    <property type="entry name" value="FtsX"/>
    <property type="match status" value="2"/>
</dbReference>
<name>A0ABT5G5R7_9ACTN</name>
<keyword evidence="5 7" id="KW-0472">Membrane</keyword>
<organism evidence="10 11">
    <name type="scientific">Streptomyces gilvifuscus</name>
    <dbReference type="NCBI Taxonomy" id="1550617"/>
    <lineage>
        <taxon>Bacteria</taxon>
        <taxon>Bacillati</taxon>
        <taxon>Actinomycetota</taxon>
        <taxon>Actinomycetes</taxon>
        <taxon>Kitasatosporales</taxon>
        <taxon>Streptomycetaceae</taxon>
        <taxon>Streptomyces</taxon>
    </lineage>
</organism>
<evidence type="ECO:0000259" key="9">
    <source>
        <dbReference type="Pfam" id="PF12704"/>
    </source>
</evidence>
<keyword evidence="2" id="KW-1003">Cell membrane</keyword>
<sequence length="814" mass="85722">MTSRLMWLRWSWRDLRQRWVLVLAIALTIALGTGAYAGFTGTADWRTRSYDASYAKLRMHDVRVTLTKGTTAPAGTLRRLVTGTPSADRVRSVSERLVVPTQVAASHGGHQVLVAGRLVGAAAGTAVDRVHVYTGRQVTAGESGRAVAVLERAFARHYDLPSSGTVRVSGGTRLHYVGQGTAPDYFSPASDSGIPMIGESGFAVLFVPLATAQRLAGAPGQVNEIVLTLAPGTDAKAVADQMERALGRGPTPLSGTVTVRDDEVGYHALYEDINGDARFFDIIALLLLLGAAFGAFNLTSRVVEAQRREIGIGMALGVPRTRIAARPMLLGVQIALLGVALGLGVGTVVSRAMAGLLTDLLPLPVWNTPFQYRTFLLAALLGFALPLLAVAWPVWRAVRVRPVDAIRVGHLAARGGGLAPLLRRLPVPGRGYRQLPLRNVLRTPRRTVLTSLGIGAAVAIMITVFGMLDSFGAMLGDSEQEATRGGGGRVVAQLDGYHADDSARVRAVATAPGVDRATPLLTVPATARDADGKSVTLLVELRDLRGGVWRPSLTAGSLTRDPGGLVLSEKAAHDLGVRPGASLVLRHPRRSGDGTFALTDSRVTVAAVHPNPLRTVAYLDRSRAGLFGLAATANAVEVTPTPGTDPGHLKQTLFATSGVTGVQTATESLDALRKGVEEFTGILDIAAGVTLALAVLIAFNAASISADERSRENATMFAFGLPVRTVLGMAVAESALLGTLGTAAGIVLGQGIDRWMVRVQLARTMPEIGFDVTLAPGTYLTALLLGIVAVALTPLLTARRLRRMNIPATLRVVE</sequence>
<protein>
    <submittedName>
        <fullName evidence="10">FtsX-like permease family protein</fullName>
    </submittedName>
</protein>
<evidence type="ECO:0000256" key="1">
    <source>
        <dbReference type="ARBA" id="ARBA00004651"/>
    </source>
</evidence>
<dbReference type="Pfam" id="PF12704">
    <property type="entry name" value="MacB_PCD"/>
    <property type="match status" value="1"/>
</dbReference>
<comment type="caution">
    <text evidence="10">The sequence shown here is derived from an EMBL/GenBank/DDBJ whole genome shotgun (WGS) entry which is preliminary data.</text>
</comment>
<evidence type="ECO:0000256" key="2">
    <source>
        <dbReference type="ARBA" id="ARBA00022475"/>
    </source>
</evidence>
<keyword evidence="11" id="KW-1185">Reference proteome</keyword>
<comment type="subcellular location">
    <subcellularLocation>
        <location evidence="1">Cell membrane</location>
        <topology evidence="1">Multi-pass membrane protein</topology>
    </subcellularLocation>
</comment>
<feature type="transmembrane region" description="Helical" evidence="7">
    <location>
        <begin position="726"/>
        <end position="752"/>
    </location>
</feature>
<keyword evidence="3 7" id="KW-0812">Transmembrane</keyword>
<evidence type="ECO:0000256" key="4">
    <source>
        <dbReference type="ARBA" id="ARBA00022989"/>
    </source>
</evidence>
<evidence type="ECO:0000256" key="7">
    <source>
        <dbReference type="SAM" id="Phobius"/>
    </source>
</evidence>
<dbReference type="InterPro" id="IPR050250">
    <property type="entry name" value="Macrolide_Exporter_MacB"/>
</dbReference>
<keyword evidence="4 7" id="KW-1133">Transmembrane helix</keyword>
<feature type="transmembrane region" description="Helical" evidence="7">
    <location>
        <begin position="329"/>
        <end position="354"/>
    </location>
</feature>
<feature type="transmembrane region" description="Helical" evidence="7">
    <location>
        <begin position="279"/>
        <end position="298"/>
    </location>
</feature>
<feature type="transmembrane region" description="Helical" evidence="7">
    <location>
        <begin position="374"/>
        <end position="395"/>
    </location>
</feature>
<dbReference type="InterPro" id="IPR025857">
    <property type="entry name" value="MacB_PCD"/>
</dbReference>
<feature type="transmembrane region" description="Helical" evidence="7">
    <location>
        <begin position="772"/>
        <end position="796"/>
    </location>
</feature>
<feature type="transmembrane region" description="Helical" evidence="7">
    <location>
        <begin position="685"/>
        <end position="706"/>
    </location>
</feature>
<feature type="domain" description="ABC3 transporter permease C-terminal" evidence="8">
    <location>
        <begin position="686"/>
        <end position="806"/>
    </location>
</feature>
<feature type="domain" description="ABC3 transporter permease C-terminal" evidence="8">
    <location>
        <begin position="282"/>
        <end position="400"/>
    </location>
</feature>
<dbReference type="InterPro" id="IPR003838">
    <property type="entry name" value="ABC3_permease_C"/>
</dbReference>
<evidence type="ECO:0000256" key="6">
    <source>
        <dbReference type="ARBA" id="ARBA00038076"/>
    </source>
</evidence>
<feature type="transmembrane region" description="Helical" evidence="7">
    <location>
        <begin position="448"/>
        <end position="468"/>
    </location>
</feature>
<accession>A0ABT5G5R7</accession>
<dbReference type="PANTHER" id="PTHR30572:SF4">
    <property type="entry name" value="ABC TRANSPORTER PERMEASE YTRF"/>
    <property type="match status" value="1"/>
</dbReference>
<dbReference type="PANTHER" id="PTHR30572">
    <property type="entry name" value="MEMBRANE COMPONENT OF TRANSPORTER-RELATED"/>
    <property type="match status" value="1"/>
</dbReference>
<comment type="similarity">
    <text evidence="6">Belongs to the ABC-4 integral membrane protein family.</text>
</comment>
<evidence type="ECO:0000256" key="5">
    <source>
        <dbReference type="ARBA" id="ARBA00023136"/>
    </source>
</evidence>
<evidence type="ECO:0000259" key="8">
    <source>
        <dbReference type="Pfam" id="PF02687"/>
    </source>
</evidence>
<evidence type="ECO:0000313" key="11">
    <source>
        <dbReference type="Proteomes" id="UP001221328"/>
    </source>
</evidence>
<dbReference type="RefSeq" id="WP_272178387.1">
    <property type="nucleotide sequence ID" value="NZ_JAQOSK010000020.1"/>
</dbReference>
<feature type="domain" description="MacB-like periplasmic core" evidence="9">
    <location>
        <begin position="25"/>
        <end position="244"/>
    </location>
</feature>
<evidence type="ECO:0000313" key="10">
    <source>
        <dbReference type="EMBL" id="MDC2960217.1"/>
    </source>
</evidence>
<dbReference type="EMBL" id="JAQOSK010000020">
    <property type="protein sequence ID" value="MDC2960217.1"/>
    <property type="molecule type" value="Genomic_DNA"/>
</dbReference>
<evidence type="ECO:0000256" key="3">
    <source>
        <dbReference type="ARBA" id="ARBA00022692"/>
    </source>
</evidence>
<proteinExistence type="inferred from homology"/>
<reference evidence="10 11" key="1">
    <citation type="journal article" date="2015" name="Int. J. Syst. Evol. Microbiol.">
        <title>Streptomyces gilvifuscus sp. nov., an actinomycete that produces antibacterial compounds isolated from soil.</title>
        <authorList>
            <person name="Nguyen T.M."/>
            <person name="Kim J."/>
        </authorList>
    </citation>
    <scope>NUCLEOTIDE SEQUENCE [LARGE SCALE GENOMIC DNA]</scope>
    <source>
        <strain evidence="10 11">T113</strain>
    </source>
</reference>